<organism evidence="1 2">
    <name type="scientific">Roridomyces roridus</name>
    <dbReference type="NCBI Taxonomy" id="1738132"/>
    <lineage>
        <taxon>Eukaryota</taxon>
        <taxon>Fungi</taxon>
        <taxon>Dikarya</taxon>
        <taxon>Basidiomycota</taxon>
        <taxon>Agaricomycotina</taxon>
        <taxon>Agaricomycetes</taxon>
        <taxon>Agaricomycetidae</taxon>
        <taxon>Agaricales</taxon>
        <taxon>Marasmiineae</taxon>
        <taxon>Mycenaceae</taxon>
        <taxon>Roridomyces</taxon>
    </lineage>
</organism>
<gene>
    <name evidence="1" type="ORF">FB45DRAFT_759471</name>
</gene>
<dbReference type="Proteomes" id="UP001221142">
    <property type="component" value="Unassembled WGS sequence"/>
</dbReference>
<evidence type="ECO:0000313" key="1">
    <source>
        <dbReference type="EMBL" id="KAJ7613051.1"/>
    </source>
</evidence>
<reference evidence="1" key="1">
    <citation type="submission" date="2023-03" db="EMBL/GenBank/DDBJ databases">
        <title>Massive genome expansion in bonnet fungi (Mycena s.s.) driven by repeated elements and novel gene families across ecological guilds.</title>
        <authorList>
            <consortium name="Lawrence Berkeley National Laboratory"/>
            <person name="Harder C.B."/>
            <person name="Miyauchi S."/>
            <person name="Viragh M."/>
            <person name="Kuo A."/>
            <person name="Thoen E."/>
            <person name="Andreopoulos B."/>
            <person name="Lu D."/>
            <person name="Skrede I."/>
            <person name="Drula E."/>
            <person name="Henrissat B."/>
            <person name="Morin E."/>
            <person name="Kohler A."/>
            <person name="Barry K."/>
            <person name="LaButti K."/>
            <person name="Morin E."/>
            <person name="Salamov A."/>
            <person name="Lipzen A."/>
            <person name="Mereny Z."/>
            <person name="Hegedus B."/>
            <person name="Baldrian P."/>
            <person name="Stursova M."/>
            <person name="Weitz H."/>
            <person name="Taylor A."/>
            <person name="Grigoriev I.V."/>
            <person name="Nagy L.G."/>
            <person name="Martin F."/>
            <person name="Kauserud H."/>
        </authorList>
    </citation>
    <scope>NUCLEOTIDE SEQUENCE</scope>
    <source>
        <strain evidence="1">9284</strain>
    </source>
</reference>
<comment type="caution">
    <text evidence="1">The sequence shown here is derived from an EMBL/GenBank/DDBJ whole genome shotgun (WGS) entry which is preliminary data.</text>
</comment>
<protein>
    <submittedName>
        <fullName evidence="1">Uncharacterized protein</fullName>
    </submittedName>
</protein>
<dbReference type="EMBL" id="JARKIF010000029">
    <property type="protein sequence ID" value="KAJ7613051.1"/>
    <property type="molecule type" value="Genomic_DNA"/>
</dbReference>
<evidence type="ECO:0000313" key="2">
    <source>
        <dbReference type="Proteomes" id="UP001221142"/>
    </source>
</evidence>
<dbReference type="AlphaFoldDB" id="A0AAD7B7K8"/>
<accession>A0AAD7B7K8</accession>
<sequence>PRHDGNLEAREIIGDGDSNTLERLVDEATATISEAFSVLLGDRTQPSEFAHTVVRLRLSPALEAWRATQLAAGRILPAKGHGLRRVSDTIIKLLGLEDWPEPLLTANILFVVKFNTLLIGGNDPHTLFSNYIVSTAFYLEHGYARAFPSFETLLHDALQDPHALATPVGHDNRAGAIAGARYIRAKCALEERAAGVAVLNHMTARLSSRRAAQVVYYAESSLLGMVAESIARGFDPAAILSDLVFSNSGTDVLDVGSDLVNSELFNSFLNTEDIAGAPDGVLTEAALGRVYDAFAHVGACVLGARWAEPTAQICSQLFNWHTLNGRHFFLRRCVLGTPRCSRRAQGQREADFDEAFDEKLGTTGFSSYRPLETACNGAEPVCDRLEEFLALSPDRKHLIGFWSVVMQPLAYARAGIVDAVWEEGFCEKLGCALAKTYARGLVREISWLTAHASHHCWQINYLMEAAMWGSFLDDGELNGRLDRFEGEKDAA</sequence>
<feature type="non-terminal residue" evidence="1">
    <location>
        <position position="1"/>
    </location>
</feature>
<proteinExistence type="predicted"/>
<name>A0AAD7B7K8_9AGAR</name>
<keyword evidence="2" id="KW-1185">Reference proteome</keyword>